<sequence>MIFDQQILLTAVLLMVVIGLYVWVYQISSRINSYAERIWGPSWLTMLLLGIVCFWLGIRTTTDRESFIALCVVCLYISGWFYYLWYAGLHADDIDD</sequence>
<organism evidence="2 3">
    <name type="scientific">Candidatus Kaiserbacteria bacterium RIFCSPLOWO2_12_FULL_45_26</name>
    <dbReference type="NCBI Taxonomy" id="1798525"/>
    <lineage>
        <taxon>Bacteria</taxon>
        <taxon>Candidatus Kaiseribacteriota</taxon>
    </lineage>
</organism>
<name>A0A1F6FFJ8_9BACT</name>
<proteinExistence type="predicted"/>
<dbReference type="AlphaFoldDB" id="A0A1F6FFJ8"/>
<evidence type="ECO:0000313" key="3">
    <source>
        <dbReference type="Proteomes" id="UP000177325"/>
    </source>
</evidence>
<accession>A0A1F6FFJ8</accession>
<reference evidence="2 3" key="1">
    <citation type="journal article" date="2016" name="Nat. Commun.">
        <title>Thousands of microbial genomes shed light on interconnected biogeochemical processes in an aquifer system.</title>
        <authorList>
            <person name="Anantharaman K."/>
            <person name="Brown C.T."/>
            <person name="Hug L.A."/>
            <person name="Sharon I."/>
            <person name="Castelle C.J."/>
            <person name="Probst A.J."/>
            <person name="Thomas B.C."/>
            <person name="Singh A."/>
            <person name="Wilkins M.J."/>
            <person name="Karaoz U."/>
            <person name="Brodie E.L."/>
            <person name="Williams K.H."/>
            <person name="Hubbard S.S."/>
            <person name="Banfield J.F."/>
        </authorList>
    </citation>
    <scope>NUCLEOTIDE SEQUENCE [LARGE SCALE GENOMIC DNA]</scope>
</reference>
<keyword evidence="1" id="KW-0472">Membrane</keyword>
<protein>
    <submittedName>
        <fullName evidence="2">Uncharacterized protein</fullName>
    </submittedName>
</protein>
<keyword evidence="1" id="KW-0812">Transmembrane</keyword>
<feature type="transmembrane region" description="Helical" evidence="1">
    <location>
        <begin position="7"/>
        <end position="26"/>
    </location>
</feature>
<feature type="transmembrane region" description="Helical" evidence="1">
    <location>
        <begin position="38"/>
        <end position="58"/>
    </location>
</feature>
<feature type="transmembrane region" description="Helical" evidence="1">
    <location>
        <begin position="67"/>
        <end position="86"/>
    </location>
</feature>
<dbReference type="Proteomes" id="UP000177325">
    <property type="component" value="Unassembled WGS sequence"/>
</dbReference>
<gene>
    <name evidence="2" type="ORF">A3G90_00945</name>
</gene>
<evidence type="ECO:0000256" key="1">
    <source>
        <dbReference type="SAM" id="Phobius"/>
    </source>
</evidence>
<keyword evidence="1" id="KW-1133">Transmembrane helix</keyword>
<comment type="caution">
    <text evidence="2">The sequence shown here is derived from an EMBL/GenBank/DDBJ whole genome shotgun (WGS) entry which is preliminary data.</text>
</comment>
<evidence type="ECO:0000313" key="2">
    <source>
        <dbReference type="EMBL" id="OGG84637.1"/>
    </source>
</evidence>
<dbReference type="EMBL" id="MFMM01000001">
    <property type="protein sequence ID" value="OGG84637.1"/>
    <property type="molecule type" value="Genomic_DNA"/>
</dbReference>